<feature type="signal peptide" evidence="3">
    <location>
        <begin position="1"/>
        <end position="28"/>
    </location>
</feature>
<protein>
    <recommendedName>
        <fullName evidence="6">Gram-positive cocci surface proteins LPxTG domain-containing protein</fullName>
    </recommendedName>
</protein>
<comment type="caution">
    <text evidence="4">The sequence shown here is derived from an EMBL/GenBank/DDBJ whole genome shotgun (WGS) entry which is preliminary data.</text>
</comment>
<evidence type="ECO:0000256" key="3">
    <source>
        <dbReference type="SAM" id="SignalP"/>
    </source>
</evidence>
<evidence type="ECO:0000313" key="5">
    <source>
        <dbReference type="Proteomes" id="UP000542210"/>
    </source>
</evidence>
<feature type="chain" id="PRO_5031473723" description="Gram-positive cocci surface proteins LPxTG domain-containing protein" evidence="3">
    <location>
        <begin position="29"/>
        <end position="232"/>
    </location>
</feature>
<gene>
    <name evidence="4" type="ORF">BJ982_003178</name>
</gene>
<proteinExistence type="predicted"/>
<keyword evidence="2" id="KW-0472">Membrane</keyword>
<organism evidence="4 5">
    <name type="scientific">Sphaerisporangium siamense</name>
    <dbReference type="NCBI Taxonomy" id="795645"/>
    <lineage>
        <taxon>Bacteria</taxon>
        <taxon>Bacillati</taxon>
        <taxon>Actinomycetota</taxon>
        <taxon>Actinomycetes</taxon>
        <taxon>Streptosporangiales</taxon>
        <taxon>Streptosporangiaceae</taxon>
        <taxon>Sphaerisporangium</taxon>
    </lineage>
</organism>
<keyword evidence="3" id="KW-0732">Signal</keyword>
<reference evidence="4 5" key="1">
    <citation type="submission" date="2020-08" db="EMBL/GenBank/DDBJ databases">
        <title>Sequencing the genomes of 1000 actinobacteria strains.</title>
        <authorList>
            <person name="Klenk H.-P."/>
        </authorList>
    </citation>
    <scope>NUCLEOTIDE SEQUENCE [LARGE SCALE GENOMIC DNA]</scope>
    <source>
        <strain evidence="4 5">DSM 45784</strain>
    </source>
</reference>
<feature type="region of interest" description="Disordered" evidence="1">
    <location>
        <begin position="35"/>
        <end position="193"/>
    </location>
</feature>
<keyword evidence="2" id="KW-1133">Transmembrane helix</keyword>
<feature type="transmembrane region" description="Helical" evidence="2">
    <location>
        <begin position="202"/>
        <end position="221"/>
    </location>
</feature>
<keyword evidence="5" id="KW-1185">Reference proteome</keyword>
<dbReference type="EMBL" id="JACHND010000001">
    <property type="protein sequence ID" value="MBB4701634.1"/>
    <property type="molecule type" value="Genomic_DNA"/>
</dbReference>
<evidence type="ECO:0008006" key="6">
    <source>
        <dbReference type="Google" id="ProtNLM"/>
    </source>
</evidence>
<keyword evidence="2" id="KW-0812">Transmembrane</keyword>
<evidence type="ECO:0000256" key="2">
    <source>
        <dbReference type="SAM" id="Phobius"/>
    </source>
</evidence>
<dbReference type="Proteomes" id="UP000542210">
    <property type="component" value="Unassembled WGS sequence"/>
</dbReference>
<evidence type="ECO:0000256" key="1">
    <source>
        <dbReference type="SAM" id="MobiDB-lite"/>
    </source>
</evidence>
<dbReference type="RefSeq" id="WP_184880835.1">
    <property type="nucleotide sequence ID" value="NZ_BOOV01000016.1"/>
</dbReference>
<evidence type="ECO:0000313" key="4">
    <source>
        <dbReference type="EMBL" id="MBB4701634.1"/>
    </source>
</evidence>
<accession>A0A7W7GAP1</accession>
<name>A0A7W7GAP1_9ACTN</name>
<sequence length="232" mass="22793">MGRRFTPVLLGIETAIALTFFATMTASATTGAGAFWHGPPSASPPTASSLGTGPAAPPEPAPAPRRTDSGSVGVTVRVLPPGEPPEKPGGAPATPREHDGRDAGVTVITGDQTTEFTENGTGSHDTGTSVDTTGKTGPGSSDGTPGKTGPNSSDGTARKTEPSSSDGTAGMTDPGSPGAGAPGGPAPARPGGLPFTGFDGRALALALTGAGACLFLGALLVRLTTRRRRKSL</sequence>
<dbReference type="AlphaFoldDB" id="A0A7W7GAP1"/>
<feature type="compositionally biased region" description="Polar residues" evidence="1">
    <location>
        <begin position="109"/>
        <end position="155"/>
    </location>
</feature>